<sequence>MNPMPRRASARLRSVDESPQAADQVLAATMRLMDVESFNDISVAGILNEAGVSRTTFYFYFSSKFSVLRALLERAMDDIFETVQPFLSRSEDDTREAALERSIRAVTVAWHRHRAVLRATAHHWHSDPELNELWLNIVEKFVSAGAEEIERERAAGDITSSESGRTLASTLFWGTERVLYIAGLGTELSLPDEEAAVGPLVAMWHGTLYG</sequence>
<dbReference type="Gene3D" id="1.10.357.10">
    <property type="entry name" value="Tetracycline Repressor, domain 2"/>
    <property type="match status" value="1"/>
</dbReference>
<dbReference type="InterPro" id="IPR049397">
    <property type="entry name" value="EthR_C"/>
</dbReference>
<evidence type="ECO:0000256" key="1">
    <source>
        <dbReference type="ARBA" id="ARBA00023125"/>
    </source>
</evidence>
<dbReference type="Gene3D" id="1.10.10.60">
    <property type="entry name" value="Homeodomain-like"/>
    <property type="match status" value="1"/>
</dbReference>
<dbReference type="PRINTS" id="PR00455">
    <property type="entry name" value="HTHTETR"/>
</dbReference>
<proteinExistence type="predicted"/>
<comment type="caution">
    <text evidence="2">The sequence shown here is derived from an EMBL/GenBank/DDBJ whole genome shotgun (WGS) entry which is preliminary data.</text>
</comment>
<dbReference type="InterPro" id="IPR001647">
    <property type="entry name" value="HTH_TetR"/>
</dbReference>
<dbReference type="PANTHER" id="PTHR43479">
    <property type="entry name" value="ACREF/ENVCD OPERON REPRESSOR-RELATED"/>
    <property type="match status" value="1"/>
</dbReference>
<dbReference type="InterPro" id="IPR036271">
    <property type="entry name" value="Tet_transcr_reg_TetR-rel_C_sf"/>
</dbReference>
<dbReference type="PROSITE" id="PS01081">
    <property type="entry name" value="HTH_TETR_1"/>
    <property type="match status" value="1"/>
</dbReference>
<keyword evidence="1" id="KW-0238">DNA-binding</keyword>
<dbReference type="SUPFAM" id="SSF46689">
    <property type="entry name" value="Homeodomain-like"/>
    <property type="match status" value="1"/>
</dbReference>
<dbReference type="SUPFAM" id="SSF48498">
    <property type="entry name" value="Tetracyclin repressor-like, C-terminal domain"/>
    <property type="match status" value="1"/>
</dbReference>
<reference evidence="2 3" key="1">
    <citation type="submission" date="2018-12" db="EMBL/GenBank/DDBJ databases">
        <title>Draft genome sequences of Mycolicibacterium peregrinum isolated from a pig with lymphadenitis and from soil on the same Japanese pig farm.</title>
        <authorList>
            <person name="Komatsu T."/>
            <person name="Ohya K."/>
            <person name="Sawai K."/>
            <person name="Odoi J.O."/>
            <person name="Otsu K."/>
            <person name="Ota A."/>
            <person name="Ito T."/>
            <person name="Kawai M."/>
            <person name="Maruyama F."/>
        </authorList>
    </citation>
    <scope>NUCLEOTIDE SEQUENCE [LARGE SCALE GENOMIC DNA]</scope>
    <source>
        <strain evidence="2 3">138</strain>
    </source>
</reference>
<dbReference type="EMBL" id="RWKA01000001">
    <property type="protein sequence ID" value="TGB47867.1"/>
    <property type="molecule type" value="Genomic_DNA"/>
</dbReference>
<dbReference type="InterPro" id="IPR009057">
    <property type="entry name" value="Homeodomain-like_sf"/>
</dbReference>
<name>A0A4Z0HWH3_MYCPR</name>
<dbReference type="PROSITE" id="PS50977">
    <property type="entry name" value="HTH_TETR_2"/>
    <property type="match status" value="1"/>
</dbReference>
<keyword evidence="3" id="KW-1185">Reference proteome</keyword>
<accession>A0A4Z0HWH3</accession>
<organism evidence="2 3">
    <name type="scientific">Mycolicibacterium peregrinum</name>
    <name type="common">Mycobacterium peregrinum</name>
    <dbReference type="NCBI Taxonomy" id="43304"/>
    <lineage>
        <taxon>Bacteria</taxon>
        <taxon>Bacillati</taxon>
        <taxon>Actinomycetota</taxon>
        <taxon>Actinomycetes</taxon>
        <taxon>Mycobacteriales</taxon>
        <taxon>Mycobacteriaceae</taxon>
        <taxon>Mycolicibacterium</taxon>
    </lineage>
</organism>
<gene>
    <name evidence="2" type="ORF">EJD98_02085</name>
</gene>
<dbReference type="Pfam" id="PF21313">
    <property type="entry name" value="EthR_C"/>
    <property type="match status" value="1"/>
</dbReference>
<dbReference type="Proteomes" id="UP000297792">
    <property type="component" value="Unassembled WGS sequence"/>
</dbReference>
<dbReference type="InterPro" id="IPR023772">
    <property type="entry name" value="DNA-bd_HTH_TetR-type_CS"/>
</dbReference>
<dbReference type="AlphaFoldDB" id="A0A4Z0HWH3"/>
<dbReference type="Pfam" id="PF00440">
    <property type="entry name" value="TetR_N"/>
    <property type="match status" value="1"/>
</dbReference>
<evidence type="ECO:0000313" key="2">
    <source>
        <dbReference type="EMBL" id="TGB47867.1"/>
    </source>
</evidence>
<dbReference type="GO" id="GO:0003677">
    <property type="term" value="F:DNA binding"/>
    <property type="evidence" value="ECO:0007669"/>
    <property type="project" value="UniProtKB-UniRule"/>
</dbReference>
<evidence type="ECO:0000313" key="3">
    <source>
        <dbReference type="Proteomes" id="UP000297792"/>
    </source>
</evidence>
<dbReference type="InterPro" id="IPR050624">
    <property type="entry name" value="HTH-type_Tx_Regulator"/>
</dbReference>
<dbReference type="PANTHER" id="PTHR43479:SF11">
    <property type="entry name" value="ACREF_ENVCD OPERON REPRESSOR-RELATED"/>
    <property type="match status" value="1"/>
</dbReference>
<protein>
    <submittedName>
        <fullName evidence="2">TetR/AcrR family transcriptional regulator</fullName>
    </submittedName>
</protein>